<dbReference type="GO" id="GO:0000976">
    <property type="term" value="F:transcription cis-regulatory region binding"/>
    <property type="evidence" value="ECO:0007669"/>
    <property type="project" value="TreeGrafter"/>
</dbReference>
<dbReference type="EMBL" id="JYNL01000064">
    <property type="protein sequence ID" value="KMO70905.1"/>
    <property type="molecule type" value="Genomic_DNA"/>
</dbReference>
<dbReference type="STRING" id="37916.MCHLDSM_05798"/>
<accession>A0A0J6VIS7</accession>
<gene>
    <name evidence="3" type="ORF">MCHLDSM_05798</name>
</gene>
<dbReference type="PATRIC" id="fig|37916.4.peg.5816"/>
<name>A0A0J6VIS7_9MYCO</name>
<dbReference type="AlphaFoldDB" id="A0A0J6VIS7"/>
<keyword evidence="4" id="KW-1185">Reference proteome</keyword>
<dbReference type="SMR" id="A0A0J6VIS7"/>
<dbReference type="InterPro" id="IPR009057">
    <property type="entry name" value="Homeodomain-like_sf"/>
</dbReference>
<organism evidence="3 4">
    <name type="scientific">Mycolicibacterium chlorophenolicum</name>
    <dbReference type="NCBI Taxonomy" id="37916"/>
    <lineage>
        <taxon>Bacteria</taxon>
        <taxon>Bacillati</taxon>
        <taxon>Actinomycetota</taxon>
        <taxon>Actinomycetes</taxon>
        <taxon>Mycobacteriales</taxon>
        <taxon>Mycobacteriaceae</taxon>
        <taxon>Mycolicibacterium</taxon>
    </lineage>
</organism>
<evidence type="ECO:0000313" key="4">
    <source>
        <dbReference type="Proteomes" id="UP000036513"/>
    </source>
</evidence>
<protein>
    <submittedName>
        <fullName evidence="3">Bacterial regulatory protein, tetR family</fullName>
    </submittedName>
</protein>
<feature type="domain" description="HTH tetR-type" evidence="2">
    <location>
        <begin position="17"/>
        <end position="56"/>
    </location>
</feature>
<evidence type="ECO:0000256" key="1">
    <source>
        <dbReference type="ARBA" id="ARBA00023125"/>
    </source>
</evidence>
<dbReference type="GO" id="GO:0003700">
    <property type="term" value="F:DNA-binding transcription factor activity"/>
    <property type="evidence" value="ECO:0007669"/>
    <property type="project" value="TreeGrafter"/>
</dbReference>
<dbReference type="PANTHER" id="PTHR30055:SF239">
    <property type="entry name" value="TRANSCRIPTIONAL REGULATORY PROTEIN"/>
    <property type="match status" value="1"/>
</dbReference>
<evidence type="ECO:0000313" key="3">
    <source>
        <dbReference type="EMBL" id="KMO70905.1"/>
    </source>
</evidence>
<dbReference type="SUPFAM" id="SSF46689">
    <property type="entry name" value="Homeodomain-like"/>
    <property type="match status" value="1"/>
</dbReference>
<dbReference type="Proteomes" id="UP000036513">
    <property type="component" value="Unassembled WGS sequence"/>
</dbReference>
<reference evidence="3 4" key="1">
    <citation type="journal article" date="2015" name="Genome Biol. Evol.">
        <title>Characterization of Three Mycobacterium spp. with Potential Use in Bioremediation by Genome Sequencing and Comparative Genomics.</title>
        <authorList>
            <person name="Das S."/>
            <person name="Pettersson B.M."/>
            <person name="Behra P.R."/>
            <person name="Ramesh M."/>
            <person name="Dasgupta S."/>
            <person name="Bhattacharya A."/>
            <person name="Kirsebom L.A."/>
        </authorList>
    </citation>
    <scope>NUCLEOTIDE SEQUENCE [LARGE SCALE GENOMIC DNA]</scope>
    <source>
        <strain evidence="3 4">DSM 43826</strain>
    </source>
</reference>
<dbReference type="PANTHER" id="PTHR30055">
    <property type="entry name" value="HTH-TYPE TRANSCRIPTIONAL REGULATOR RUTR"/>
    <property type="match status" value="1"/>
</dbReference>
<proteinExistence type="predicted"/>
<dbReference type="Pfam" id="PF00440">
    <property type="entry name" value="TetR_N"/>
    <property type="match status" value="1"/>
</dbReference>
<sequence length="187" mass="20546">MTKGATGSRRLSVDDWIDAGFTLLADAGIEALKLDRLCGHLGVTKGSFYWHFADMTAYRTALARAWAELRDHDRSGFGELSGLPPRERLATMMATLRAERQRALERAMREWARTDPAVADSVRAADHTVVAAVRTAFQDAGFDPDEADMRAHATFAAGVGFLHLSDAPADARLAAQQERFLDVMLAR</sequence>
<keyword evidence="1" id="KW-0238">DNA-binding</keyword>
<dbReference type="RefSeq" id="WP_048472791.1">
    <property type="nucleotide sequence ID" value="NZ_JYNL01000064.1"/>
</dbReference>
<dbReference type="InterPro" id="IPR050109">
    <property type="entry name" value="HTH-type_TetR-like_transc_reg"/>
</dbReference>
<dbReference type="InterPro" id="IPR001647">
    <property type="entry name" value="HTH_TetR"/>
</dbReference>
<evidence type="ECO:0000259" key="2">
    <source>
        <dbReference type="Pfam" id="PF00440"/>
    </source>
</evidence>
<comment type="caution">
    <text evidence="3">The sequence shown here is derived from an EMBL/GenBank/DDBJ whole genome shotgun (WGS) entry which is preliminary data.</text>
</comment>
<dbReference type="Gene3D" id="1.10.357.10">
    <property type="entry name" value="Tetracycline Repressor, domain 2"/>
    <property type="match status" value="1"/>
</dbReference>